<comment type="caution">
    <text evidence="6">The sequence shown here is derived from an EMBL/GenBank/DDBJ whole genome shotgun (WGS) entry which is preliminary data.</text>
</comment>
<evidence type="ECO:0000256" key="3">
    <source>
        <dbReference type="ARBA" id="ARBA00023129"/>
    </source>
</evidence>
<keyword evidence="7" id="KW-1185">Reference proteome</keyword>
<dbReference type="CDD" id="cd00261">
    <property type="entry name" value="AAI_SS"/>
    <property type="match status" value="1"/>
</dbReference>
<keyword evidence="2" id="KW-0758">Storage protein</keyword>
<keyword evidence="3" id="KW-0708">Seed storage protein</keyword>
<evidence type="ECO:0000256" key="4">
    <source>
        <dbReference type="SAM" id="SignalP"/>
    </source>
</evidence>
<dbReference type="GO" id="GO:0045735">
    <property type="term" value="F:nutrient reservoir activity"/>
    <property type="evidence" value="ECO:0007669"/>
    <property type="project" value="UniProtKB-KW"/>
</dbReference>
<dbReference type="PANTHER" id="PTHR35496:SF4">
    <property type="entry name" value="2S SULFUR-RICH SEED STORAGE PROTEIN 2-LIKE"/>
    <property type="match status" value="1"/>
</dbReference>
<dbReference type="Pfam" id="PF00234">
    <property type="entry name" value="Tryp_alpha_amyl"/>
    <property type="match status" value="1"/>
</dbReference>
<dbReference type="InterPro" id="IPR036312">
    <property type="entry name" value="Bifun_inhib/LTP/seed_sf"/>
</dbReference>
<feature type="signal peptide" evidence="4">
    <location>
        <begin position="1"/>
        <end position="20"/>
    </location>
</feature>
<evidence type="ECO:0000313" key="6">
    <source>
        <dbReference type="EMBL" id="KAK3024293.1"/>
    </source>
</evidence>
<proteinExistence type="inferred from homology"/>
<sequence>MAKLAILAATLVALLALAEASTITTTITTTTIEEENPSGSRQRCQEQIQRQQLRSCQRYLMQGRPYDELGMRMVVNPQQQSLRQCCQQLENVDEQCRCEAIRQMVRQQQQQGTEMQGERMQEMVRKAQYLPQQCNMEPRQCQIRAIWF</sequence>
<dbReference type="InterPro" id="IPR000617">
    <property type="entry name" value="Napin/2SS/CON"/>
</dbReference>
<dbReference type="AlphaFoldDB" id="A0AA88WER5"/>
<feature type="domain" description="Bifunctional inhibitor/plant lipid transfer protein/seed storage helical" evidence="5">
    <location>
        <begin position="44"/>
        <end position="141"/>
    </location>
</feature>
<dbReference type="SUPFAM" id="SSF47699">
    <property type="entry name" value="Bifunctional inhibitor/lipid-transfer protein/seed storage 2S albumin"/>
    <property type="match status" value="1"/>
</dbReference>
<name>A0AA88WER5_9ASTE</name>
<dbReference type="SMART" id="SM00499">
    <property type="entry name" value="AAI"/>
    <property type="match status" value="1"/>
</dbReference>
<organism evidence="6 7">
    <name type="scientific">Escallonia herrerae</name>
    <dbReference type="NCBI Taxonomy" id="1293975"/>
    <lineage>
        <taxon>Eukaryota</taxon>
        <taxon>Viridiplantae</taxon>
        <taxon>Streptophyta</taxon>
        <taxon>Embryophyta</taxon>
        <taxon>Tracheophyta</taxon>
        <taxon>Spermatophyta</taxon>
        <taxon>Magnoliopsida</taxon>
        <taxon>eudicotyledons</taxon>
        <taxon>Gunneridae</taxon>
        <taxon>Pentapetalae</taxon>
        <taxon>asterids</taxon>
        <taxon>campanulids</taxon>
        <taxon>Escalloniales</taxon>
        <taxon>Escalloniaceae</taxon>
        <taxon>Escallonia</taxon>
    </lineage>
</organism>
<reference evidence="6" key="1">
    <citation type="submission" date="2022-12" db="EMBL/GenBank/DDBJ databases">
        <title>Draft genome assemblies for two species of Escallonia (Escalloniales).</title>
        <authorList>
            <person name="Chanderbali A."/>
            <person name="Dervinis C."/>
            <person name="Anghel I."/>
            <person name="Soltis D."/>
            <person name="Soltis P."/>
            <person name="Zapata F."/>
        </authorList>
    </citation>
    <scope>NUCLEOTIDE SEQUENCE</scope>
    <source>
        <strain evidence="6">UCBG64.0493</strain>
        <tissue evidence="6">Leaf</tissue>
    </source>
</reference>
<evidence type="ECO:0000256" key="1">
    <source>
        <dbReference type="ARBA" id="ARBA00008262"/>
    </source>
</evidence>
<comment type="similarity">
    <text evidence="1">Belongs to the 2S seed storage albumins family.</text>
</comment>
<evidence type="ECO:0000256" key="2">
    <source>
        <dbReference type="ARBA" id="ARBA00022761"/>
    </source>
</evidence>
<dbReference type="InterPro" id="IPR016140">
    <property type="entry name" value="Bifunc_inhib/LTP/seed_store"/>
</dbReference>
<protein>
    <recommendedName>
        <fullName evidence="5">Bifunctional inhibitor/plant lipid transfer protein/seed storage helical domain-containing protein</fullName>
    </recommendedName>
</protein>
<dbReference type="Proteomes" id="UP001188597">
    <property type="component" value="Unassembled WGS sequence"/>
</dbReference>
<keyword evidence="4" id="KW-0732">Signal</keyword>
<evidence type="ECO:0000259" key="5">
    <source>
        <dbReference type="SMART" id="SM00499"/>
    </source>
</evidence>
<dbReference type="EMBL" id="JAVXUP010000608">
    <property type="protein sequence ID" value="KAK3024293.1"/>
    <property type="molecule type" value="Genomic_DNA"/>
</dbReference>
<gene>
    <name evidence="6" type="ORF">RJ639_043155</name>
</gene>
<dbReference type="PANTHER" id="PTHR35496">
    <property type="entry name" value="2S SEED STORAGE PROTEIN 1-RELATED"/>
    <property type="match status" value="1"/>
</dbReference>
<dbReference type="Gene3D" id="1.10.110.10">
    <property type="entry name" value="Plant lipid-transfer and hydrophobic proteins"/>
    <property type="match status" value="1"/>
</dbReference>
<feature type="chain" id="PRO_5041655202" description="Bifunctional inhibitor/plant lipid transfer protein/seed storage helical domain-containing protein" evidence="4">
    <location>
        <begin position="21"/>
        <end position="148"/>
    </location>
</feature>
<accession>A0AA88WER5</accession>
<evidence type="ECO:0000313" key="7">
    <source>
        <dbReference type="Proteomes" id="UP001188597"/>
    </source>
</evidence>